<evidence type="ECO:0000256" key="5">
    <source>
        <dbReference type="ARBA" id="ARBA00022989"/>
    </source>
</evidence>
<dbReference type="OrthoDB" id="759142at2759"/>
<dbReference type="Proteomes" id="UP001154252">
    <property type="component" value="Unassembled WGS sequence"/>
</dbReference>
<dbReference type="EMBL" id="CAJVRC010000888">
    <property type="protein sequence ID" value="CAG8906152.1"/>
    <property type="molecule type" value="Genomic_DNA"/>
</dbReference>
<evidence type="ECO:0000256" key="2">
    <source>
        <dbReference type="ARBA" id="ARBA00007104"/>
    </source>
</evidence>
<gene>
    <name evidence="8" type="ORF">PEGY_LOCUS8409</name>
</gene>
<evidence type="ECO:0000256" key="6">
    <source>
        <dbReference type="ARBA" id="ARBA00023136"/>
    </source>
</evidence>
<comment type="caution">
    <text evidence="8">The sequence shown here is derived from an EMBL/GenBank/DDBJ whole genome shotgun (WGS) entry which is preliminary data.</text>
</comment>
<dbReference type="SMART" id="SM01190">
    <property type="entry name" value="EMP24_GP25L"/>
    <property type="match status" value="1"/>
</dbReference>
<dbReference type="InterPro" id="IPR009038">
    <property type="entry name" value="GOLD_dom"/>
</dbReference>
<keyword evidence="9" id="KW-1185">Reference proteome</keyword>
<name>A0A9W4P757_9EURO</name>
<evidence type="ECO:0000256" key="4">
    <source>
        <dbReference type="ARBA" id="ARBA00022729"/>
    </source>
</evidence>
<comment type="subcellular location">
    <subcellularLocation>
        <location evidence="1">Membrane</location>
        <topology evidence="1">Single-pass type I membrane protein</topology>
    </subcellularLocation>
</comment>
<sequence>MAPICSNNSLYINTKQLDPSNICCVKEEILAQSEYRSQAVTGTKLIPHSPYQVSSIASNRVYNRQFHAATMGTSPVTLRAILNFLFVFVQLASALKFDLVATSGGGKNERCIRNFVSKDQLVVVTAIVGGSKGDGQKVNIHVCGMIAGCGWDSVLGLLGIKDAMGNDYGRPKDVVGETRQLFTSPADTAFDVCFENQLVGHNTIQNPSRPIELDVDIGADARDWNSIQSQEKLKPVETDLRRIEEMVADIVTEMEYLRAREQRLRDTNESTNERVKWFAFGTMGMLIGLGAWQVVYLRAYFRYVELWLWLEVELVTDFLVLVDLSTLSRFTSPWNGCIFDGSFLVLQRLHCKSFCSNVEWHSVQQS</sequence>
<evidence type="ECO:0000256" key="1">
    <source>
        <dbReference type="ARBA" id="ARBA00004479"/>
    </source>
</evidence>
<proteinExistence type="inferred from homology"/>
<protein>
    <recommendedName>
        <fullName evidence="7">GOLD domain-containing protein</fullName>
    </recommendedName>
</protein>
<keyword evidence="5" id="KW-1133">Transmembrane helix</keyword>
<dbReference type="GO" id="GO:0016020">
    <property type="term" value="C:membrane"/>
    <property type="evidence" value="ECO:0007669"/>
    <property type="project" value="UniProtKB-SubCell"/>
</dbReference>
<reference evidence="8" key="1">
    <citation type="submission" date="2021-07" db="EMBL/GenBank/DDBJ databases">
        <authorList>
            <person name="Branca A.L. A."/>
        </authorList>
    </citation>
    <scope>NUCLEOTIDE SEQUENCE</scope>
</reference>
<dbReference type="Pfam" id="PF01105">
    <property type="entry name" value="EMP24_GP25L"/>
    <property type="match status" value="1"/>
</dbReference>
<feature type="domain" description="GOLD" evidence="7">
    <location>
        <begin position="94"/>
        <end position="302"/>
    </location>
</feature>
<evidence type="ECO:0000256" key="3">
    <source>
        <dbReference type="ARBA" id="ARBA00022692"/>
    </source>
</evidence>
<keyword evidence="3" id="KW-0812">Transmembrane</keyword>
<dbReference type="AlphaFoldDB" id="A0A9W4P757"/>
<dbReference type="InterPro" id="IPR015720">
    <property type="entry name" value="Emp24-like"/>
</dbReference>
<evidence type="ECO:0000313" key="9">
    <source>
        <dbReference type="Proteomes" id="UP001154252"/>
    </source>
</evidence>
<accession>A0A9W4P757</accession>
<evidence type="ECO:0000313" key="8">
    <source>
        <dbReference type="EMBL" id="CAG8906152.1"/>
    </source>
</evidence>
<keyword evidence="4" id="KW-0732">Signal</keyword>
<comment type="similarity">
    <text evidence="2">Belongs to the EMP24/GP25L family.</text>
</comment>
<dbReference type="PANTHER" id="PTHR22811">
    <property type="entry name" value="TRANSMEMBRANE EMP24 DOMAIN-CONTAINING PROTEIN"/>
    <property type="match status" value="1"/>
</dbReference>
<evidence type="ECO:0000259" key="7">
    <source>
        <dbReference type="SMART" id="SM01190"/>
    </source>
</evidence>
<organism evidence="8 9">
    <name type="scientific">Penicillium egyptiacum</name>
    <dbReference type="NCBI Taxonomy" id="1303716"/>
    <lineage>
        <taxon>Eukaryota</taxon>
        <taxon>Fungi</taxon>
        <taxon>Dikarya</taxon>
        <taxon>Ascomycota</taxon>
        <taxon>Pezizomycotina</taxon>
        <taxon>Eurotiomycetes</taxon>
        <taxon>Eurotiomycetidae</taxon>
        <taxon>Eurotiales</taxon>
        <taxon>Aspergillaceae</taxon>
        <taxon>Penicillium</taxon>
    </lineage>
</organism>
<keyword evidence="6" id="KW-0472">Membrane</keyword>